<proteinExistence type="inferred from homology"/>
<dbReference type="Gene3D" id="3.90.1150.10">
    <property type="entry name" value="Aspartate Aminotransferase, domain 1"/>
    <property type="match status" value="1"/>
</dbReference>
<dbReference type="InterPro" id="IPR000277">
    <property type="entry name" value="Cys/Met-Metab_PyrdxlP-dep_enz"/>
</dbReference>
<comment type="caution">
    <text evidence="6">The sequence shown here is derived from an EMBL/GenBank/DDBJ whole genome shotgun (WGS) entry which is preliminary data.</text>
</comment>
<evidence type="ECO:0000256" key="1">
    <source>
        <dbReference type="ARBA" id="ARBA00001933"/>
    </source>
</evidence>
<dbReference type="InterPro" id="IPR015424">
    <property type="entry name" value="PyrdxlP-dep_Trfase"/>
</dbReference>
<reference evidence="6 7" key="1">
    <citation type="submission" date="2024-03" db="EMBL/GenBank/DDBJ databases">
        <title>Cognatishimia coralii sp. nov., a marine bacterium isolated from coral surrounding seawater.</title>
        <authorList>
            <person name="Liu X."/>
            <person name="Liu S."/>
            <person name="Sun H."/>
            <person name="Zhang Y."/>
        </authorList>
    </citation>
    <scope>NUCLEOTIDE SEQUENCE [LARGE SCALE GENOMIC DNA]</scope>
    <source>
        <strain evidence="6 7">D5M38</strain>
    </source>
</reference>
<dbReference type="Gene3D" id="3.40.640.10">
    <property type="entry name" value="Type I PLP-dependent aspartate aminotransferase-like (Major domain)"/>
    <property type="match status" value="1"/>
</dbReference>
<name>A0ABU8QJ62_9RHOB</name>
<evidence type="ECO:0000256" key="2">
    <source>
        <dbReference type="ARBA" id="ARBA00009077"/>
    </source>
</evidence>
<sequence>MTDGPTYGFDTLQIHAGARPDPATGARQTPIHQSTAFVFRDSDHAAALFNLQEVGFIYSRLTNPTIAVLQERIATLENGVGAVCCSSGHAAQIMALFPLMQPGCNVVASNRLYGGTITQFSQTIKRFGWSAKFVDIDDTEALAEAIDENTRAVFCESIANPGGHIADLPAIAAVADDAGIPLIVDNTTATPYLCNPISLGATLVVHSTTKYLTGNGTVTGGCVVDSGKFDWSANDKFPSMSAPEPAYHGLKFHETFGPLAFTFHSIAIGLRDLGMTMNPQAAHYTLMGIETLSLRMQRHVENATDLAEWLEGHDAVDYVTYAGLKSSPYYARMAKICPKGASALFTISLKGGYDACVKLVDSLEIFSHVANLGDARSLIIHPASTTHRQLTVEQQTAAGAGPSIVRLSIGIEDIQDLKGDLDRALNAAGK</sequence>
<dbReference type="Pfam" id="PF01053">
    <property type="entry name" value="Cys_Met_Meta_PP"/>
    <property type="match status" value="1"/>
</dbReference>
<comment type="similarity">
    <text evidence="2 5">Belongs to the trans-sulfuration enzymes family.</text>
</comment>
<organism evidence="6 7">
    <name type="scientific">Cognatishimia coralii</name>
    <dbReference type="NCBI Taxonomy" id="3083254"/>
    <lineage>
        <taxon>Bacteria</taxon>
        <taxon>Pseudomonadati</taxon>
        <taxon>Pseudomonadota</taxon>
        <taxon>Alphaproteobacteria</taxon>
        <taxon>Rhodobacterales</taxon>
        <taxon>Paracoccaceae</taxon>
        <taxon>Cognatishimia</taxon>
    </lineage>
</organism>
<dbReference type="InterPro" id="IPR015421">
    <property type="entry name" value="PyrdxlP-dep_Trfase_major"/>
</dbReference>
<protein>
    <submittedName>
        <fullName evidence="6">O-acetylhomoserine aminocarboxypropyltransferase/cysteine synthase family protein</fullName>
    </submittedName>
</protein>
<dbReference type="InterPro" id="IPR006235">
    <property type="entry name" value="OAc-hSer/O-AcSer_sulfhydrylase"/>
</dbReference>
<evidence type="ECO:0000313" key="7">
    <source>
        <dbReference type="Proteomes" id="UP001368270"/>
    </source>
</evidence>
<comment type="cofactor">
    <cofactor evidence="1 5">
        <name>pyridoxal 5'-phosphate</name>
        <dbReference type="ChEBI" id="CHEBI:597326"/>
    </cofactor>
</comment>
<keyword evidence="4 5" id="KW-0663">Pyridoxal phosphate</keyword>
<dbReference type="SUPFAM" id="SSF53383">
    <property type="entry name" value="PLP-dependent transferases"/>
    <property type="match status" value="1"/>
</dbReference>
<evidence type="ECO:0000256" key="3">
    <source>
        <dbReference type="ARBA" id="ARBA00022679"/>
    </source>
</evidence>
<keyword evidence="3" id="KW-0808">Transferase</keyword>
<dbReference type="RefSeq" id="WP_339404240.1">
    <property type="nucleotide sequence ID" value="NZ_JBBGAZ010000008.1"/>
</dbReference>
<keyword evidence="7" id="KW-1185">Reference proteome</keyword>
<dbReference type="PANTHER" id="PTHR43797:SF2">
    <property type="entry name" value="HOMOCYSTEINE_CYSTEINE SYNTHASE"/>
    <property type="match status" value="1"/>
</dbReference>
<dbReference type="PIRSF" id="PIRSF001434">
    <property type="entry name" value="CGS"/>
    <property type="match status" value="1"/>
</dbReference>
<evidence type="ECO:0000256" key="4">
    <source>
        <dbReference type="ARBA" id="ARBA00022898"/>
    </source>
</evidence>
<evidence type="ECO:0000256" key="5">
    <source>
        <dbReference type="RuleBase" id="RU362118"/>
    </source>
</evidence>
<dbReference type="Proteomes" id="UP001368270">
    <property type="component" value="Unassembled WGS sequence"/>
</dbReference>
<dbReference type="EMBL" id="JBBGAZ010000008">
    <property type="protein sequence ID" value="MEJ5219432.1"/>
    <property type="molecule type" value="Genomic_DNA"/>
</dbReference>
<dbReference type="PANTHER" id="PTHR43797">
    <property type="entry name" value="HOMOCYSTEINE/CYSTEINE SYNTHASE"/>
    <property type="match status" value="1"/>
</dbReference>
<accession>A0ABU8QJ62</accession>
<dbReference type="InterPro" id="IPR015422">
    <property type="entry name" value="PyrdxlP-dep_Trfase_small"/>
</dbReference>
<evidence type="ECO:0000313" key="6">
    <source>
        <dbReference type="EMBL" id="MEJ5219432.1"/>
    </source>
</evidence>
<gene>
    <name evidence="6" type="ORF">WG622_14340</name>
</gene>
<dbReference type="CDD" id="cd00614">
    <property type="entry name" value="CGS_like"/>
    <property type="match status" value="1"/>
</dbReference>
<dbReference type="NCBIfam" id="TIGR01326">
    <property type="entry name" value="OAH_OAS_sulfhy"/>
    <property type="match status" value="1"/>
</dbReference>